<dbReference type="EMBL" id="VSSQ01000113">
    <property type="protein sequence ID" value="MPL78120.1"/>
    <property type="molecule type" value="Genomic_DNA"/>
</dbReference>
<keyword evidence="5" id="KW-0411">Iron-sulfur</keyword>
<evidence type="ECO:0000256" key="1">
    <source>
        <dbReference type="ARBA" id="ARBA00001966"/>
    </source>
</evidence>
<evidence type="ECO:0000256" key="2">
    <source>
        <dbReference type="ARBA" id="ARBA00022691"/>
    </source>
</evidence>
<keyword evidence="3" id="KW-0479">Metal-binding</keyword>
<dbReference type="CDD" id="cd01335">
    <property type="entry name" value="Radical_SAM"/>
    <property type="match status" value="1"/>
</dbReference>
<dbReference type="PROSITE" id="PS51918">
    <property type="entry name" value="RADICAL_SAM"/>
    <property type="match status" value="1"/>
</dbReference>
<dbReference type="Pfam" id="PF02310">
    <property type="entry name" value="B12-binding"/>
    <property type="match status" value="1"/>
</dbReference>
<accession>A0A644UGX0</accession>
<name>A0A644UGX0_9ZZZZ</name>
<keyword evidence="7" id="KW-0560">Oxidoreductase</keyword>
<evidence type="ECO:0000259" key="6">
    <source>
        <dbReference type="PROSITE" id="PS51918"/>
    </source>
</evidence>
<keyword evidence="2" id="KW-0949">S-adenosyl-L-methionine</keyword>
<proteinExistence type="predicted"/>
<reference evidence="7" key="1">
    <citation type="submission" date="2019-08" db="EMBL/GenBank/DDBJ databases">
        <authorList>
            <person name="Kucharzyk K."/>
            <person name="Murdoch R.W."/>
            <person name="Higgins S."/>
            <person name="Loffler F."/>
        </authorList>
    </citation>
    <scope>NUCLEOTIDE SEQUENCE</scope>
</reference>
<dbReference type="InterPro" id="IPR058240">
    <property type="entry name" value="rSAM_sf"/>
</dbReference>
<dbReference type="InterPro" id="IPR006158">
    <property type="entry name" value="Cobalamin-bd"/>
</dbReference>
<dbReference type="SFLD" id="SFLDG01082">
    <property type="entry name" value="B12-binding_domain_containing"/>
    <property type="match status" value="1"/>
</dbReference>
<dbReference type="GO" id="GO:0031419">
    <property type="term" value="F:cobalamin binding"/>
    <property type="evidence" value="ECO:0007669"/>
    <property type="project" value="InterPro"/>
</dbReference>
<dbReference type="Gene3D" id="3.80.30.20">
    <property type="entry name" value="tm_1862 like domain"/>
    <property type="match status" value="1"/>
</dbReference>
<dbReference type="InterPro" id="IPR007197">
    <property type="entry name" value="rSAM"/>
</dbReference>
<dbReference type="SFLD" id="SFLDG01123">
    <property type="entry name" value="methyltransferase_(Class_B)"/>
    <property type="match status" value="1"/>
</dbReference>
<dbReference type="SUPFAM" id="SSF102114">
    <property type="entry name" value="Radical SAM enzymes"/>
    <property type="match status" value="1"/>
</dbReference>
<dbReference type="AlphaFoldDB" id="A0A644UGX0"/>
<dbReference type="InterPro" id="IPR051198">
    <property type="entry name" value="BchE-like"/>
</dbReference>
<dbReference type="SMART" id="SM00729">
    <property type="entry name" value="Elp3"/>
    <property type="match status" value="1"/>
</dbReference>
<feature type="domain" description="Radical SAM core" evidence="6">
    <location>
        <begin position="174"/>
        <end position="403"/>
    </location>
</feature>
<comment type="caution">
    <text evidence="7">The sequence shown here is derived from an EMBL/GenBank/DDBJ whole genome shotgun (WGS) entry which is preliminary data.</text>
</comment>
<dbReference type="Gene3D" id="3.40.50.280">
    <property type="entry name" value="Cobalamin-binding domain"/>
    <property type="match status" value="1"/>
</dbReference>
<dbReference type="InterPro" id="IPR034466">
    <property type="entry name" value="Methyltransferase_Class_B"/>
</dbReference>
<protein>
    <submittedName>
        <fullName evidence="7">Anaerobic magnesium-protoporphyrin IX monomethyl ester cyclase</fullName>
        <ecNumber evidence="7">1.21.98.3</ecNumber>
    </submittedName>
</protein>
<keyword evidence="4" id="KW-0408">Iron</keyword>
<dbReference type="SFLD" id="SFLDS00029">
    <property type="entry name" value="Radical_SAM"/>
    <property type="match status" value="1"/>
</dbReference>
<dbReference type="GO" id="GO:0051539">
    <property type="term" value="F:4 iron, 4 sulfur cluster binding"/>
    <property type="evidence" value="ECO:0007669"/>
    <property type="project" value="UniProtKB-KW"/>
</dbReference>
<dbReference type="PANTHER" id="PTHR43409">
    <property type="entry name" value="ANAEROBIC MAGNESIUM-PROTOPORPHYRIN IX MONOMETHYL ESTER CYCLASE-RELATED"/>
    <property type="match status" value="1"/>
</dbReference>
<organism evidence="7">
    <name type="scientific">bioreactor metagenome</name>
    <dbReference type="NCBI Taxonomy" id="1076179"/>
    <lineage>
        <taxon>unclassified sequences</taxon>
        <taxon>metagenomes</taxon>
        <taxon>ecological metagenomes</taxon>
    </lineage>
</organism>
<evidence type="ECO:0000256" key="5">
    <source>
        <dbReference type="ARBA" id="ARBA00023014"/>
    </source>
</evidence>
<dbReference type="GO" id="GO:0016491">
    <property type="term" value="F:oxidoreductase activity"/>
    <property type="evidence" value="ECO:0007669"/>
    <property type="project" value="UniProtKB-KW"/>
</dbReference>
<evidence type="ECO:0000256" key="4">
    <source>
        <dbReference type="ARBA" id="ARBA00023004"/>
    </source>
</evidence>
<evidence type="ECO:0000313" key="7">
    <source>
        <dbReference type="EMBL" id="MPL78120.1"/>
    </source>
</evidence>
<dbReference type="InterPro" id="IPR023404">
    <property type="entry name" value="rSAM_horseshoe"/>
</dbReference>
<dbReference type="InterPro" id="IPR006638">
    <property type="entry name" value="Elp3/MiaA/NifB-like_rSAM"/>
</dbReference>
<gene>
    <name evidence="7" type="primary">bchE_4</name>
    <name evidence="7" type="ORF">SDC9_23984</name>
</gene>
<dbReference type="Pfam" id="PF04055">
    <property type="entry name" value="Radical_SAM"/>
    <property type="match status" value="1"/>
</dbReference>
<comment type="cofactor">
    <cofactor evidence="1">
        <name>[4Fe-4S] cluster</name>
        <dbReference type="ChEBI" id="CHEBI:49883"/>
    </cofactor>
</comment>
<dbReference type="EC" id="1.21.98.3" evidence="7"/>
<sequence length="445" mass="51110">MKSALVYINNFGVKTIFGRGPDSTWINHGISLIIAYCNQLGEKIDLINMGELSSWDEFNEKIRDYDIVGYSIVSPDVGNAFKAIEINKKANHNAVICVGGVDPSVDIDKYKSSDMIDQIIIGEGEIAFYNLICDVKNNNNVKKVVIGDKIEDLDNIDFINRDLWQPEFPRLGVDLETPYATVLSGRACIYNCSFCQPATKKIFGNKERIRSPKNFVNELQMLKEKHGMKSFYILDDNVLQNRDWLECFIREYEMKDINCRFMISGRADNIYKNRDLFPKLKELGLSWCCVGFESGSDKILKYLKKGSSLDLNLKASDVLKSNGVNIIAFIMFGFPIETKEDIYSSLKFIKKINPRICEPSTYTPFPGTVLYEDFKNKNLLYSLTSTVAPNAIKIKGVKYIYIHYIIFRIVYSTSKDFKQKLFNVIYQSYLGFRVLIDFFTRQLIE</sequence>
<evidence type="ECO:0000256" key="3">
    <source>
        <dbReference type="ARBA" id="ARBA00022723"/>
    </source>
</evidence>
<dbReference type="GO" id="GO:0046872">
    <property type="term" value="F:metal ion binding"/>
    <property type="evidence" value="ECO:0007669"/>
    <property type="project" value="UniProtKB-KW"/>
</dbReference>